<dbReference type="Gramene" id="rna24397">
    <property type="protein sequence ID" value="RHN61886.1"/>
    <property type="gene ID" value="gene24397"/>
</dbReference>
<sequence>MNSLNHRLIYRFTPYLDHNLHEAWKQHEEVFHISFMIDTEVKHVYFTSVLLPTDVKSIIFFLKKAPFFKECLPDQLETSFLLY</sequence>
<accession>A0A396I8F3</accession>
<comment type="caution">
    <text evidence="1">The sequence shown here is derived from an EMBL/GenBank/DDBJ whole genome shotgun (WGS) entry which is preliminary data.</text>
</comment>
<reference evidence="1" key="1">
    <citation type="journal article" date="2018" name="Nat. Plants">
        <title>Whole-genome landscape of Medicago truncatula symbiotic genes.</title>
        <authorList>
            <person name="Pecrix Y."/>
            <person name="Gamas P."/>
            <person name="Carrere S."/>
        </authorList>
    </citation>
    <scope>NUCLEOTIDE SEQUENCE</scope>
    <source>
        <tissue evidence="1">Leaves</tissue>
    </source>
</reference>
<proteinExistence type="predicted"/>
<protein>
    <submittedName>
        <fullName evidence="1">Uncharacterized protein</fullName>
    </submittedName>
</protein>
<evidence type="ECO:0000313" key="1">
    <source>
        <dbReference type="EMBL" id="RHN61886.1"/>
    </source>
</evidence>
<gene>
    <name evidence="1" type="ORF">MtrunA17_Chr4g0041501</name>
</gene>
<name>A0A396I8F3_MEDTR</name>
<dbReference type="Proteomes" id="UP000265566">
    <property type="component" value="Chromosome 4"/>
</dbReference>
<organism evidence="1">
    <name type="scientific">Medicago truncatula</name>
    <name type="common">Barrel medic</name>
    <name type="synonym">Medicago tribuloides</name>
    <dbReference type="NCBI Taxonomy" id="3880"/>
    <lineage>
        <taxon>Eukaryota</taxon>
        <taxon>Viridiplantae</taxon>
        <taxon>Streptophyta</taxon>
        <taxon>Embryophyta</taxon>
        <taxon>Tracheophyta</taxon>
        <taxon>Spermatophyta</taxon>
        <taxon>Magnoliopsida</taxon>
        <taxon>eudicotyledons</taxon>
        <taxon>Gunneridae</taxon>
        <taxon>Pentapetalae</taxon>
        <taxon>rosids</taxon>
        <taxon>fabids</taxon>
        <taxon>Fabales</taxon>
        <taxon>Fabaceae</taxon>
        <taxon>Papilionoideae</taxon>
        <taxon>50 kb inversion clade</taxon>
        <taxon>NPAAA clade</taxon>
        <taxon>Hologalegina</taxon>
        <taxon>IRL clade</taxon>
        <taxon>Trifolieae</taxon>
        <taxon>Medicago</taxon>
    </lineage>
</organism>
<dbReference type="EMBL" id="PSQE01000004">
    <property type="protein sequence ID" value="RHN61886.1"/>
    <property type="molecule type" value="Genomic_DNA"/>
</dbReference>
<dbReference type="AlphaFoldDB" id="A0A396I8F3"/>